<name>A0A484F4X4_9EURY</name>
<dbReference type="SUPFAM" id="SSF53323">
    <property type="entry name" value="Pyruvate-ferredoxin oxidoreductase, PFOR, domain III"/>
    <property type="match status" value="1"/>
</dbReference>
<dbReference type="InterPro" id="IPR019752">
    <property type="entry name" value="Pyrv/ketoisovalerate_OxRed_cat"/>
</dbReference>
<evidence type="ECO:0000256" key="5">
    <source>
        <dbReference type="ARBA" id="ARBA00044813"/>
    </source>
</evidence>
<comment type="caution">
    <text evidence="9">The sequence shown here is derived from an EMBL/GenBank/DDBJ whole genome shotgun (WGS) entry which is preliminary data.</text>
</comment>
<dbReference type="PANTHER" id="PTHR43366">
    <property type="entry name" value="PYRUVATE SYNTHASE SUBUNIT PORC"/>
    <property type="match status" value="1"/>
</dbReference>
<evidence type="ECO:0000256" key="3">
    <source>
        <dbReference type="ARBA" id="ARBA00019586"/>
    </source>
</evidence>
<organism evidence="9 10">
    <name type="scientific">Methanimicrococcus blatticola</name>
    <dbReference type="NCBI Taxonomy" id="91560"/>
    <lineage>
        <taxon>Archaea</taxon>
        <taxon>Methanobacteriati</taxon>
        <taxon>Methanobacteriota</taxon>
        <taxon>Stenosarchaea group</taxon>
        <taxon>Methanomicrobia</taxon>
        <taxon>Methanosarcinales</taxon>
        <taxon>Methanosarcinaceae</taxon>
        <taxon>Methanimicrococcus</taxon>
    </lineage>
</organism>
<evidence type="ECO:0000256" key="1">
    <source>
        <dbReference type="ARBA" id="ARBA00011595"/>
    </source>
</evidence>
<dbReference type="NCBIfam" id="NF040683">
    <property type="entry name" value="PorC_Meth_Thtga"/>
    <property type="match status" value="1"/>
</dbReference>
<dbReference type="PANTHER" id="PTHR43366:SF1">
    <property type="entry name" value="PYRUVATE SYNTHASE SUBUNIT PORC"/>
    <property type="match status" value="1"/>
</dbReference>
<dbReference type="EC" id="1.2.7.1" evidence="2"/>
<evidence type="ECO:0000256" key="2">
    <source>
        <dbReference type="ARBA" id="ARBA00012822"/>
    </source>
</evidence>
<feature type="domain" description="Pyruvate/ketoisovalerate oxidoreductase catalytic" evidence="8">
    <location>
        <begin position="10"/>
        <end position="176"/>
    </location>
</feature>
<evidence type="ECO:0000256" key="7">
    <source>
        <dbReference type="ARBA" id="ARBA00049357"/>
    </source>
</evidence>
<keyword evidence="9" id="KW-0670">Pyruvate</keyword>
<evidence type="ECO:0000259" key="8">
    <source>
        <dbReference type="Pfam" id="PF01558"/>
    </source>
</evidence>
<keyword evidence="10" id="KW-1185">Reference proteome</keyword>
<dbReference type="InterPro" id="IPR011894">
    <property type="entry name" value="PorC_KorC"/>
</dbReference>
<dbReference type="AlphaFoldDB" id="A0A484F4X4"/>
<dbReference type="Gene3D" id="3.40.920.10">
    <property type="entry name" value="Pyruvate-ferredoxin oxidoreductase, PFOR, domain III"/>
    <property type="match status" value="1"/>
</dbReference>
<dbReference type="OrthoDB" id="372091at2157"/>
<dbReference type="GO" id="GO:0019164">
    <property type="term" value="F:pyruvate synthase activity"/>
    <property type="evidence" value="ECO:0007669"/>
    <property type="project" value="UniProtKB-EC"/>
</dbReference>
<dbReference type="Proteomes" id="UP000294855">
    <property type="component" value="Unassembled WGS sequence"/>
</dbReference>
<reference evidence="9 10" key="1">
    <citation type="submission" date="2019-03" db="EMBL/GenBank/DDBJ databases">
        <title>Genomic Encyclopedia of Type Strains, Phase IV (KMG-IV): sequencing the most valuable type-strain genomes for metagenomic binning, comparative biology and taxonomic classification.</title>
        <authorList>
            <person name="Goeker M."/>
        </authorList>
    </citation>
    <scope>NUCLEOTIDE SEQUENCE [LARGE SCALE GENOMIC DNA]</scope>
    <source>
        <strain evidence="9 10">DSM 13328</strain>
    </source>
</reference>
<comment type="catalytic activity">
    <reaction evidence="7">
        <text>2 oxidized [2Fe-2S]-[ferredoxin] + pyruvate + CoA = 2 reduced [2Fe-2S]-[ferredoxin] + acetyl-CoA + CO2 + H(+)</text>
        <dbReference type="Rhea" id="RHEA:12765"/>
        <dbReference type="Rhea" id="RHEA-COMP:10000"/>
        <dbReference type="Rhea" id="RHEA-COMP:10001"/>
        <dbReference type="ChEBI" id="CHEBI:15361"/>
        <dbReference type="ChEBI" id="CHEBI:15378"/>
        <dbReference type="ChEBI" id="CHEBI:16526"/>
        <dbReference type="ChEBI" id="CHEBI:33737"/>
        <dbReference type="ChEBI" id="CHEBI:33738"/>
        <dbReference type="ChEBI" id="CHEBI:57287"/>
        <dbReference type="ChEBI" id="CHEBI:57288"/>
        <dbReference type="EC" id="1.2.7.1"/>
    </reaction>
</comment>
<evidence type="ECO:0000313" key="10">
    <source>
        <dbReference type="Proteomes" id="UP000294855"/>
    </source>
</evidence>
<dbReference type="NCBIfam" id="NF006321">
    <property type="entry name" value="PRK08534.1"/>
    <property type="match status" value="1"/>
</dbReference>
<sequence length="184" mass="19642">MKEIRIHGRGGQGSVTAAELLSIAAFTDGKFSQAFPAFGVERRGAPVQAFMRLDDAPIRVRSQIYEPDYVIVQDPTLLDVVNVTGGLKETGALIINTKESADAFKNLDTKAKIMTVDATKIAMDVIGVPIVNTILLGAFAAATGEVAVESIQEAVKERFAGKVGEKNAEAIRIAYDFVKGVMNA</sequence>
<dbReference type="InterPro" id="IPR051626">
    <property type="entry name" value="Oxidoreductase_gamma_subunit"/>
</dbReference>
<dbReference type="RefSeq" id="WP_133517015.1">
    <property type="nucleotide sequence ID" value="NZ_JAHDUW010000005.1"/>
</dbReference>
<comment type="subunit">
    <text evidence="1">Heterotetramer of one alpha, one beta, one delta and one gamma chain.</text>
</comment>
<evidence type="ECO:0000256" key="4">
    <source>
        <dbReference type="ARBA" id="ARBA00023002"/>
    </source>
</evidence>
<dbReference type="InterPro" id="IPR053412">
    <property type="entry name" value="Pyruvate_synthase_PorC"/>
</dbReference>
<evidence type="ECO:0000256" key="6">
    <source>
        <dbReference type="ARBA" id="ARBA00044815"/>
    </source>
</evidence>
<dbReference type="NCBIfam" id="TIGR02175">
    <property type="entry name" value="PorC_KorC"/>
    <property type="match status" value="1"/>
</dbReference>
<protein>
    <recommendedName>
        <fullName evidence="3">Pyruvate synthase subunit PorC</fullName>
        <ecNumber evidence="2">1.2.7.1</ecNumber>
    </recommendedName>
    <alternativeName>
        <fullName evidence="6">Pyruvate oxidoreductase gamma chain</fullName>
    </alternativeName>
    <alternativeName>
        <fullName evidence="5">Pyruvic-ferredoxin oxidoreductase subunit gamma</fullName>
    </alternativeName>
</protein>
<keyword evidence="4" id="KW-0560">Oxidoreductase</keyword>
<proteinExistence type="predicted"/>
<dbReference type="EMBL" id="SNYS01000006">
    <property type="protein sequence ID" value="TDQ70206.1"/>
    <property type="molecule type" value="Genomic_DNA"/>
</dbReference>
<gene>
    <name evidence="9" type="ORF">C7391_0546</name>
</gene>
<evidence type="ECO:0000313" key="9">
    <source>
        <dbReference type="EMBL" id="TDQ70206.1"/>
    </source>
</evidence>
<dbReference type="Pfam" id="PF01558">
    <property type="entry name" value="POR"/>
    <property type="match status" value="1"/>
</dbReference>
<dbReference type="InterPro" id="IPR002869">
    <property type="entry name" value="Pyrv_flavodox_OxRed_cen"/>
</dbReference>
<accession>A0A484F4X4</accession>